<protein>
    <submittedName>
        <fullName evidence="1">Uncharacterized protein</fullName>
    </submittedName>
</protein>
<evidence type="ECO:0000313" key="2">
    <source>
        <dbReference type="Proteomes" id="UP000887013"/>
    </source>
</evidence>
<keyword evidence="2" id="KW-1185">Reference proteome</keyword>
<accession>A0A8X6UCA9</accession>
<dbReference type="AlphaFoldDB" id="A0A8X6UCA9"/>
<gene>
    <name evidence="1" type="ORF">NPIL_219651</name>
</gene>
<dbReference type="EMBL" id="BMAW01079707">
    <property type="protein sequence ID" value="GFU16404.1"/>
    <property type="molecule type" value="Genomic_DNA"/>
</dbReference>
<dbReference type="Proteomes" id="UP000887013">
    <property type="component" value="Unassembled WGS sequence"/>
</dbReference>
<name>A0A8X6UCA9_NEPPI</name>
<reference evidence="1" key="1">
    <citation type="submission" date="2020-08" db="EMBL/GenBank/DDBJ databases">
        <title>Multicomponent nature underlies the extraordinary mechanical properties of spider dragline silk.</title>
        <authorList>
            <person name="Kono N."/>
            <person name="Nakamura H."/>
            <person name="Mori M."/>
            <person name="Yoshida Y."/>
            <person name="Ohtoshi R."/>
            <person name="Malay A.D."/>
            <person name="Moran D.A.P."/>
            <person name="Tomita M."/>
            <person name="Numata K."/>
            <person name="Arakawa K."/>
        </authorList>
    </citation>
    <scope>NUCLEOTIDE SEQUENCE</scope>
</reference>
<sequence>MSIATLQEMVLEKVARSIYNNPYQKSEVPLESEICYFPLDKELSIMRRTVSNLAIPKALQDMVRDRIFRFSLDTHKKYMSEILERVPISFGSDLDLWGQLDPWEELEPWEQRMYELSG</sequence>
<organism evidence="1 2">
    <name type="scientific">Nephila pilipes</name>
    <name type="common">Giant wood spider</name>
    <name type="synonym">Nephila maculata</name>
    <dbReference type="NCBI Taxonomy" id="299642"/>
    <lineage>
        <taxon>Eukaryota</taxon>
        <taxon>Metazoa</taxon>
        <taxon>Ecdysozoa</taxon>
        <taxon>Arthropoda</taxon>
        <taxon>Chelicerata</taxon>
        <taxon>Arachnida</taxon>
        <taxon>Araneae</taxon>
        <taxon>Araneomorphae</taxon>
        <taxon>Entelegynae</taxon>
        <taxon>Araneoidea</taxon>
        <taxon>Nephilidae</taxon>
        <taxon>Nephila</taxon>
    </lineage>
</organism>
<comment type="caution">
    <text evidence="1">The sequence shown here is derived from an EMBL/GenBank/DDBJ whole genome shotgun (WGS) entry which is preliminary data.</text>
</comment>
<evidence type="ECO:0000313" key="1">
    <source>
        <dbReference type="EMBL" id="GFU16404.1"/>
    </source>
</evidence>
<proteinExistence type="predicted"/>